<accession>A0A4S8LJY2</accession>
<reference evidence="2 3" key="1">
    <citation type="journal article" date="2019" name="Nat. Ecol. Evol.">
        <title>Megaphylogeny resolves global patterns of mushroom evolution.</title>
        <authorList>
            <person name="Varga T."/>
            <person name="Krizsan K."/>
            <person name="Foldi C."/>
            <person name="Dima B."/>
            <person name="Sanchez-Garcia M."/>
            <person name="Sanchez-Ramirez S."/>
            <person name="Szollosi G.J."/>
            <person name="Szarkandi J.G."/>
            <person name="Papp V."/>
            <person name="Albert L."/>
            <person name="Andreopoulos W."/>
            <person name="Angelini C."/>
            <person name="Antonin V."/>
            <person name="Barry K.W."/>
            <person name="Bougher N.L."/>
            <person name="Buchanan P."/>
            <person name="Buyck B."/>
            <person name="Bense V."/>
            <person name="Catcheside P."/>
            <person name="Chovatia M."/>
            <person name="Cooper J."/>
            <person name="Damon W."/>
            <person name="Desjardin D."/>
            <person name="Finy P."/>
            <person name="Geml J."/>
            <person name="Haridas S."/>
            <person name="Hughes K."/>
            <person name="Justo A."/>
            <person name="Karasinski D."/>
            <person name="Kautmanova I."/>
            <person name="Kiss B."/>
            <person name="Kocsube S."/>
            <person name="Kotiranta H."/>
            <person name="LaButti K.M."/>
            <person name="Lechner B.E."/>
            <person name="Liimatainen K."/>
            <person name="Lipzen A."/>
            <person name="Lukacs Z."/>
            <person name="Mihaltcheva S."/>
            <person name="Morgado L.N."/>
            <person name="Niskanen T."/>
            <person name="Noordeloos M.E."/>
            <person name="Ohm R.A."/>
            <person name="Ortiz-Santana B."/>
            <person name="Ovrebo C."/>
            <person name="Racz N."/>
            <person name="Riley R."/>
            <person name="Savchenko A."/>
            <person name="Shiryaev A."/>
            <person name="Soop K."/>
            <person name="Spirin V."/>
            <person name="Szebenyi C."/>
            <person name="Tomsovsky M."/>
            <person name="Tulloss R.E."/>
            <person name="Uehling J."/>
            <person name="Grigoriev I.V."/>
            <person name="Vagvolgyi C."/>
            <person name="Papp T."/>
            <person name="Martin F.M."/>
            <person name="Miettinen O."/>
            <person name="Hibbett D.S."/>
            <person name="Nagy L.G."/>
        </authorList>
    </citation>
    <scope>NUCLEOTIDE SEQUENCE [LARGE SCALE GENOMIC DNA]</scope>
    <source>
        <strain evidence="2 3">CBS 962.96</strain>
    </source>
</reference>
<dbReference type="Proteomes" id="UP000297245">
    <property type="component" value="Unassembled WGS sequence"/>
</dbReference>
<organism evidence="2 3">
    <name type="scientific">Dendrothele bispora (strain CBS 962.96)</name>
    <dbReference type="NCBI Taxonomy" id="1314807"/>
    <lineage>
        <taxon>Eukaryota</taxon>
        <taxon>Fungi</taxon>
        <taxon>Dikarya</taxon>
        <taxon>Basidiomycota</taxon>
        <taxon>Agaricomycotina</taxon>
        <taxon>Agaricomycetes</taxon>
        <taxon>Agaricomycetidae</taxon>
        <taxon>Agaricales</taxon>
        <taxon>Agaricales incertae sedis</taxon>
        <taxon>Dendrothele</taxon>
    </lineage>
</organism>
<dbReference type="OrthoDB" id="3235114at2759"/>
<dbReference type="InterPro" id="IPR041457">
    <property type="entry name" value="CxC2_KDZ-assoc"/>
</dbReference>
<protein>
    <recommendedName>
        <fullName evidence="1">CxC2-like cysteine cluster KDZ transposase-associated domain-containing protein</fullName>
    </recommendedName>
</protein>
<evidence type="ECO:0000313" key="3">
    <source>
        <dbReference type="Proteomes" id="UP000297245"/>
    </source>
</evidence>
<dbReference type="AlphaFoldDB" id="A0A4S8LJY2"/>
<evidence type="ECO:0000313" key="2">
    <source>
        <dbReference type="EMBL" id="THU89414.1"/>
    </source>
</evidence>
<dbReference type="EMBL" id="ML179368">
    <property type="protein sequence ID" value="THU89414.1"/>
    <property type="molecule type" value="Genomic_DNA"/>
</dbReference>
<dbReference type="Pfam" id="PF18803">
    <property type="entry name" value="CxC2"/>
    <property type="match status" value="1"/>
</dbReference>
<name>A0A4S8LJY2_DENBC</name>
<evidence type="ECO:0000259" key="1">
    <source>
        <dbReference type="Pfam" id="PF18803"/>
    </source>
</evidence>
<feature type="domain" description="CxC2-like cysteine cluster KDZ transposase-associated" evidence="1">
    <location>
        <begin position="75"/>
        <end position="123"/>
    </location>
</feature>
<proteinExistence type="predicted"/>
<sequence>MLHLDGRGYAFHQTRCPTCQIFLNLDSIMTEACYRCLGCQDSGLYCKNCMLLRHSQLPFHHIQEWKNNFFQPVTLQSLGLVLQLGHPSGEACYCASTSPVTMLVALDCSGVHKLNVRYCACQKR</sequence>
<gene>
    <name evidence="2" type="ORF">K435DRAFT_677988</name>
</gene>
<keyword evidence="3" id="KW-1185">Reference proteome</keyword>